<gene>
    <name evidence="1" type="ORF">L6452_40321</name>
</gene>
<comment type="caution">
    <text evidence="1">The sequence shown here is derived from an EMBL/GenBank/DDBJ whole genome shotgun (WGS) entry which is preliminary data.</text>
</comment>
<accession>A0ACB8XL34</accession>
<reference evidence="2" key="1">
    <citation type="journal article" date="2022" name="Mol. Ecol. Resour.">
        <title>The genomes of chicory, endive, great burdock and yacon provide insights into Asteraceae palaeo-polyploidization history and plant inulin production.</title>
        <authorList>
            <person name="Fan W."/>
            <person name="Wang S."/>
            <person name="Wang H."/>
            <person name="Wang A."/>
            <person name="Jiang F."/>
            <person name="Liu H."/>
            <person name="Zhao H."/>
            <person name="Xu D."/>
            <person name="Zhang Y."/>
        </authorList>
    </citation>
    <scope>NUCLEOTIDE SEQUENCE [LARGE SCALE GENOMIC DNA]</scope>
    <source>
        <strain evidence="2">cv. Niubang</strain>
    </source>
</reference>
<sequence length="985" mass="114049">MSNDLLSMGSQSKPLVLSVEEYAQWKRRMTQFLNHKNLDYMKSIIAGLVDPVLTVPGQVATDTSPVIPVRYVPKPYQYYREGEKELAKIDEEALIYLTMAISNDIYNRVDSRESAKAMWDELERQFQGTERSIQDKLNQSINAYEGFHAKEGEALIDTYNRFNVIMNDRRRNRMNKSISEINYKFIKNLNPEWKSYAINRQMTKNMAQEDVNDMFSTLSQHEDEVKLLNEEKKIVKDSLALLAERKKDSSSKSVSTSKSKIKKSKAFLAELSQSSSESSSSDEAELHSNDDIQRFAENLALITKQFNKSFGKKKYSSKPKYEGYRKERPEKPRFGKRKEKTRRKRRNKKRLSQNLVCMMANVNEHAEASSDQSDGDSENMEKEFESLKGKLSYERQTMLSFRDENALLKVVIEDKESEKDALKKEKEVLKAKILELERDLVNLNSEKGEFKIKFEACSQERNEAYCKIKQLEDLNLKRGQTEQTLNLLTNILQDVKFYNAKTGLGLTENDVLKKAPENLYHFEKLGSKAKKIPDICDTFVKAETPKSETSCKGKEVIDDDTSSCADSQTSFKSVGFQYNDLNKSYKNRKLEFVEFESLFCIQSSTESANDDKSIPETECKYDEYESGTDVCAQIPLLESVTSESSSEVKIEECSNVMNSIIQKEFVNKMTEEIFDGMINSSDLVPILKKLDSDSVIDQTSNFEKQIKDLQNTLEELEDENCDLRFKLDKSFEENKKLSKELNDLKKQFHDLNVKMIWKWIPKRRYEWRVKSKACHLWFVDSGCSRHMTGFMHLLHDYVEEPVGTVSFANSKLHGIIRGYGSLKNDTITIKKVLYVDGLDHNLFNTSHFCDSQYQVWFTINHCFIEDLDGYEIFRAERYQNLYAVNFPTLLTTRPVCLLAKASKAQSWTWHWHLSHQNFKVIDKLARQGIVKGLPEMRFEKDSLCPTCHIGKMKRSSHKAKTKIFLLNTSGTNSYGSLWPYAYSIY</sequence>
<name>A0ACB8XL34_ARCLA</name>
<protein>
    <submittedName>
        <fullName evidence="1">Uncharacterized protein</fullName>
    </submittedName>
</protein>
<keyword evidence="2" id="KW-1185">Reference proteome</keyword>
<dbReference type="Proteomes" id="UP001055879">
    <property type="component" value="Linkage Group LG16"/>
</dbReference>
<evidence type="ECO:0000313" key="1">
    <source>
        <dbReference type="EMBL" id="KAI3669098.1"/>
    </source>
</evidence>
<reference evidence="1 2" key="2">
    <citation type="journal article" date="2022" name="Mol. Ecol. Resour.">
        <title>The genomes of chicory, endive, great burdock and yacon provide insights into Asteraceae paleo-polyploidization history and plant inulin production.</title>
        <authorList>
            <person name="Fan W."/>
            <person name="Wang S."/>
            <person name="Wang H."/>
            <person name="Wang A."/>
            <person name="Jiang F."/>
            <person name="Liu H."/>
            <person name="Zhao H."/>
            <person name="Xu D."/>
            <person name="Zhang Y."/>
        </authorList>
    </citation>
    <scope>NUCLEOTIDE SEQUENCE [LARGE SCALE GENOMIC DNA]</scope>
    <source>
        <strain evidence="2">cv. Niubang</strain>
    </source>
</reference>
<proteinExistence type="predicted"/>
<evidence type="ECO:0000313" key="2">
    <source>
        <dbReference type="Proteomes" id="UP001055879"/>
    </source>
</evidence>
<organism evidence="1 2">
    <name type="scientific">Arctium lappa</name>
    <name type="common">Greater burdock</name>
    <name type="synonym">Lappa major</name>
    <dbReference type="NCBI Taxonomy" id="4217"/>
    <lineage>
        <taxon>Eukaryota</taxon>
        <taxon>Viridiplantae</taxon>
        <taxon>Streptophyta</taxon>
        <taxon>Embryophyta</taxon>
        <taxon>Tracheophyta</taxon>
        <taxon>Spermatophyta</taxon>
        <taxon>Magnoliopsida</taxon>
        <taxon>eudicotyledons</taxon>
        <taxon>Gunneridae</taxon>
        <taxon>Pentapetalae</taxon>
        <taxon>asterids</taxon>
        <taxon>campanulids</taxon>
        <taxon>Asterales</taxon>
        <taxon>Asteraceae</taxon>
        <taxon>Carduoideae</taxon>
        <taxon>Cardueae</taxon>
        <taxon>Arctiinae</taxon>
        <taxon>Arctium</taxon>
    </lineage>
</organism>
<dbReference type="EMBL" id="CM042062">
    <property type="protein sequence ID" value="KAI3669098.1"/>
    <property type="molecule type" value="Genomic_DNA"/>
</dbReference>